<evidence type="ECO:0000256" key="2">
    <source>
        <dbReference type="ARBA" id="ARBA00001970"/>
    </source>
</evidence>
<keyword evidence="8" id="KW-0408">Iron</keyword>
<feature type="binding site" evidence="10">
    <location>
        <position position="50"/>
    </location>
    <ligand>
        <name>Ca(2+)</name>
        <dbReference type="ChEBI" id="CHEBI:29108"/>
        <label>1</label>
    </ligand>
</feature>
<keyword evidence="11" id="KW-1015">Disulfide bond</keyword>
<evidence type="ECO:0000256" key="3">
    <source>
        <dbReference type="ARBA" id="ARBA00012313"/>
    </source>
</evidence>
<evidence type="ECO:0000259" key="13">
    <source>
        <dbReference type="PROSITE" id="PS50873"/>
    </source>
</evidence>
<dbReference type="PANTHER" id="PTHR31235">
    <property type="entry name" value="PEROXIDASE 25-RELATED"/>
    <property type="match status" value="1"/>
</dbReference>
<keyword evidence="6 10" id="KW-0479">Metal-binding</keyword>
<dbReference type="InterPro" id="IPR002016">
    <property type="entry name" value="Haem_peroxidase"/>
</dbReference>
<gene>
    <name evidence="14" type="ORF">MtrDRAFT_AC157472g35v2</name>
</gene>
<evidence type="ECO:0000256" key="4">
    <source>
        <dbReference type="ARBA" id="ARBA00022559"/>
    </source>
</evidence>
<evidence type="ECO:0000256" key="7">
    <source>
        <dbReference type="ARBA" id="ARBA00023002"/>
    </source>
</evidence>
<dbReference type="InterPro" id="IPR000823">
    <property type="entry name" value="Peroxidase_pln"/>
</dbReference>
<evidence type="ECO:0000256" key="11">
    <source>
        <dbReference type="PIRSR" id="PIRSR600823-5"/>
    </source>
</evidence>
<dbReference type="GO" id="GO:0046872">
    <property type="term" value="F:metal ion binding"/>
    <property type="evidence" value="ECO:0007669"/>
    <property type="project" value="UniProtKB-KW"/>
</dbReference>
<dbReference type="PRINTS" id="PR00458">
    <property type="entry name" value="PEROXIDASE"/>
</dbReference>
<keyword evidence="4 14" id="KW-0575">Peroxidase</keyword>
<evidence type="ECO:0000313" key="14">
    <source>
        <dbReference type="EMBL" id="ABN08466.1"/>
    </source>
</evidence>
<reference evidence="14" key="1">
    <citation type="submission" date="2005-03" db="EMBL/GenBank/DDBJ databases">
        <authorList>
            <person name="Town C.D."/>
        </authorList>
    </citation>
    <scope>NUCLEOTIDE SEQUENCE</scope>
</reference>
<organism evidence="14">
    <name type="scientific">Medicago truncatula</name>
    <name type="common">Barrel medic</name>
    <name type="synonym">Medicago tribuloides</name>
    <dbReference type="NCBI Taxonomy" id="3880"/>
    <lineage>
        <taxon>Eukaryota</taxon>
        <taxon>Viridiplantae</taxon>
        <taxon>Streptophyta</taxon>
        <taxon>Embryophyta</taxon>
        <taxon>Tracheophyta</taxon>
        <taxon>Spermatophyta</taxon>
        <taxon>Magnoliopsida</taxon>
        <taxon>eudicotyledons</taxon>
        <taxon>Gunneridae</taxon>
        <taxon>Pentapetalae</taxon>
        <taxon>rosids</taxon>
        <taxon>fabids</taxon>
        <taxon>Fabales</taxon>
        <taxon>Fabaceae</taxon>
        <taxon>Papilionoideae</taxon>
        <taxon>50 kb inversion clade</taxon>
        <taxon>NPAAA clade</taxon>
        <taxon>Hologalegina</taxon>
        <taxon>IRL clade</taxon>
        <taxon>Trifolieae</taxon>
        <taxon>Medicago</taxon>
    </lineage>
</organism>
<evidence type="ECO:0000256" key="1">
    <source>
        <dbReference type="ARBA" id="ARBA00000189"/>
    </source>
</evidence>
<feature type="domain" description="Plant heme peroxidase family profile" evidence="13">
    <location>
        <begin position="5"/>
        <end position="90"/>
    </location>
</feature>
<dbReference type="AlphaFoldDB" id="A2Q4B6"/>
<dbReference type="Gene3D" id="1.10.520.10">
    <property type="match status" value="3"/>
</dbReference>
<dbReference type="SUPFAM" id="SSF48113">
    <property type="entry name" value="Heme-dependent peroxidases"/>
    <property type="match status" value="2"/>
</dbReference>
<evidence type="ECO:0000256" key="6">
    <source>
        <dbReference type="ARBA" id="ARBA00022723"/>
    </source>
</evidence>
<evidence type="ECO:0000256" key="9">
    <source>
        <dbReference type="PIRSR" id="PIRSR600823-1"/>
    </source>
</evidence>
<proteinExistence type="inferred from homology"/>
<comment type="cofactor">
    <cofactor evidence="10">
        <name>Ca(2+)</name>
        <dbReference type="ChEBI" id="CHEBI:29108"/>
    </cofactor>
    <text evidence="10">Binds 2 calcium ions per subunit.</text>
</comment>
<evidence type="ECO:0000256" key="12">
    <source>
        <dbReference type="RuleBase" id="RU004241"/>
    </source>
</evidence>
<protein>
    <recommendedName>
        <fullName evidence="3">peroxidase</fullName>
        <ecNumber evidence="3">1.11.1.7</ecNumber>
    </recommendedName>
</protein>
<feature type="active site" description="Proton acceptor" evidence="9">
    <location>
        <position position="46"/>
    </location>
</feature>
<evidence type="ECO:0000256" key="8">
    <source>
        <dbReference type="ARBA" id="ARBA00023004"/>
    </source>
</evidence>
<feature type="disulfide bond" evidence="11">
    <location>
        <begin position="15"/>
        <end position="60"/>
    </location>
</feature>
<dbReference type="GO" id="GO:0020037">
    <property type="term" value="F:heme binding"/>
    <property type="evidence" value="ECO:0007669"/>
    <property type="project" value="InterPro"/>
</dbReference>
<dbReference type="EMBL" id="AC157472">
    <property type="protein sequence ID" value="ABN08466.1"/>
    <property type="molecule type" value="Genomic_DNA"/>
</dbReference>
<dbReference type="Gene3D" id="1.10.420.10">
    <property type="entry name" value="Peroxidase, domain 2"/>
    <property type="match status" value="1"/>
</dbReference>
<comment type="catalytic activity">
    <reaction evidence="1">
        <text>2 a phenolic donor + H2O2 = 2 a phenolic radical donor + 2 H2O</text>
        <dbReference type="Rhea" id="RHEA:56136"/>
        <dbReference type="ChEBI" id="CHEBI:15377"/>
        <dbReference type="ChEBI" id="CHEBI:16240"/>
        <dbReference type="ChEBI" id="CHEBI:139520"/>
        <dbReference type="ChEBI" id="CHEBI:139521"/>
        <dbReference type="EC" id="1.11.1.7"/>
    </reaction>
</comment>
<comment type="cofactor">
    <cofactor evidence="2">
        <name>heme b</name>
        <dbReference type="ChEBI" id="CHEBI:60344"/>
    </cofactor>
</comment>
<dbReference type="GO" id="GO:0006979">
    <property type="term" value="P:response to oxidative stress"/>
    <property type="evidence" value="ECO:0007669"/>
    <property type="project" value="InterPro"/>
</dbReference>
<feature type="binding site" evidence="10">
    <location>
        <position position="47"/>
    </location>
    <ligand>
        <name>Ca(2+)</name>
        <dbReference type="ChEBI" id="CHEBI:29108"/>
        <label>1</label>
    </ligand>
</feature>
<dbReference type="PROSITE" id="PS50873">
    <property type="entry name" value="PEROXIDASE_4"/>
    <property type="match status" value="1"/>
</dbReference>
<sequence length="232" mass="26545">MAFAYLQLGLYAFSCQKAELIVPQVVQKRFNRDKSVIAALICMHFHDCFVKPKETIEVICPSTISCADILTLSRRDVLALSGGPKYNVPTKLVKLFESGNDAAILGILQIDQKLTLVKSTSPFVSNFASNGDKFVKSFATAMIKMEKKWIFLEWIEETLFSIWVLCVFLPKVEFIVKQVVQKRFNCDKSITAALLRMHFHDHFVVQKWYNRVRSITVALLRMHFQSTTVLSE</sequence>
<name>A2Q4B6_MEDTR</name>
<dbReference type="InterPro" id="IPR010255">
    <property type="entry name" value="Haem_peroxidase_sf"/>
</dbReference>
<keyword evidence="10" id="KW-0106">Calcium</keyword>
<evidence type="ECO:0000256" key="5">
    <source>
        <dbReference type="ARBA" id="ARBA00022617"/>
    </source>
</evidence>
<keyword evidence="7" id="KW-0560">Oxidoreductase</keyword>
<dbReference type="EC" id="1.11.1.7" evidence="3"/>
<dbReference type="Pfam" id="PF00141">
    <property type="entry name" value="peroxidase"/>
    <property type="match status" value="1"/>
</dbReference>
<dbReference type="GO" id="GO:0140825">
    <property type="term" value="F:lactoperoxidase activity"/>
    <property type="evidence" value="ECO:0007669"/>
    <property type="project" value="UniProtKB-EC"/>
</dbReference>
<evidence type="ECO:0000256" key="10">
    <source>
        <dbReference type="PIRSR" id="PIRSR600823-3"/>
    </source>
</evidence>
<comment type="similarity">
    <text evidence="12">Belongs to the peroxidase family.</text>
</comment>
<accession>A2Q4B6</accession>
<reference evidence="14" key="2">
    <citation type="submission" date="2007-03" db="EMBL/GenBank/DDBJ databases">
        <authorList>
            <consortium name="The International Medicago Genome Annotation Group"/>
        </authorList>
    </citation>
    <scope>NUCLEOTIDE SEQUENCE</scope>
</reference>
<keyword evidence="5" id="KW-0349">Heme</keyword>